<comment type="caution">
    <text evidence="2">The sequence shown here is derived from an EMBL/GenBank/DDBJ whole genome shotgun (WGS) entry which is preliminary data.</text>
</comment>
<reference evidence="2" key="2">
    <citation type="journal article" date="2020" name="Nat. Commun.">
        <title>Large-scale genome sequencing of mycorrhizal fungi provides insights into the early evolution of symbiotic traits.</title>
        <authorList>
            <person name="Miyauchi S."/>
            <person name="Kiss E."/>
            <person name="Kuo A."/>
            <person name="Drula E."/>
            <person name="Kohler A."/>
            <person name="Sanchez-Garcia M."/>
            <person name="Morin E."/>
            <person name="Andreopoulos B."/>
            <person name="Barry K.W."/>
            <person name="Bonito G."/>
            <person name="Buee M."/>
            <person name="Carver A."/>
            <person name="Chen C."/>
            <person name="Cichocki N."/>
            <person name="Clum A."/>
            <person name="Culley D."/>
            <person name="Crous P.W."/>
            <person name="Fauchery L."/>
            <person name="Girlanda M."/>
            <person name="Hayes R.D."/>
            <person name="Keri Z."/>
            <person name="LaButti K."/>
            <person name="Lipzen A."/>
            <person name="Lombard V."/>
            <person name="Magnuson J."/>
            <person name="Maillard F."/>
            <person name="Murat C."/>
            <person name="Nolan M."/>
            <person name="Ohm R.A."/>
            <person name="Pangilinan J."/>
            <person name="Pereira M.F."/>
            <person name="Perotto S."/>
            <person name="Peter M."/>
            <person name="Pfister S."/>
            <person name="Riley R."/>
            <person name="Sitrit Y."/>
            <person name="Stielow J.B."/>
            <person name="Szollosi G."/>
            <person name="Zifcakova L."/>
            <person name="Stursova M."/>
            <person name="Spatafora J.W."/>
            <person name="Tedersoo L."/>
            <person name="Vaario L.M."/>
            <person name="Yamada A."/>
            <person name="Yan M."/>
            <person name="Wang P."/>
            <person name="Xu J."/>
            <person name="Bruns T."/>
            <person name="Baldrian P."/>
            <person name="Vilgalys R."/>
            <person name="Dunand C."/>
            <person name="Henrissat B."/>
            <person name="Grigoriev I.V."/>
            <person name="Hibbett D."/>
            <person name="Nagy L.G."/>
            <person name="Martin F.M."/>
        </authorList>
    </citation>
    <scope>NUCLEOTIDE SEQUENCE</scope>
    <source>
        <strain evidence="2">BED1</strain>
    </source>
</reference>
<name>A0AAD4BNM1_BOLED</name>
<dbReference type="Proteomes" id="UP001194468">
    <property type="component" value="Unassembled WGS sequence"/>
</dbReference>
<dbReference type="EMBL" id="WHUW01000026">
    <property type="protein sequence ID" value="KAF8435150.1"/>
    <property type="molecule type" value="Genomic_DNA"/>
</dbReference>
<gene>
    <name evidence="2" type="ORF">L210DRAFT_2552073</name>
</gene>
<proteinExistence type="predicted"/>
<feature type="compositionally biased region" description="Polar residues" evidence="1">
    <location>
        <begin position="71"/>
        <end position="82"/>
    </location>
</feature>
<keyword evidence="3" id="KW-1185">Reference proteome</keyword>
<evidence type="ECO:0000313" key="3">
    <source>
        <dbReference type="Proteomes" id="UP001194468"/>
    </source>
</evidence>
<reference evidence="2" key="1">
    <citation type="submission" date="2019-10" db="EMBL/GenBank/DDBJ databases">
        <authorList>
            <consortium name="DOE Joint Genome Institute"/>
            <person name="Kuo A."/>
            <person name="Miyauchi S."/>
            <person name="Kiss E."/>
            <person name="Drula E."/>
            <person name="Kohler A."/>
            <person name="Sanchez-Garcia M."/>
            <person name="Andreopoulos B."/>
            <person name="Barry K.W."/>
            <person name="Bonito G."/>
            <person name="Buee M."/>
            <person name="Carver A."/>
            <person name="Chen C."/>
            <person name="Cichocki N."/>
            <person name="Clum A."/>
            <person name="Culley D."/>
            <person name="Crous P.W."/>
            <person name="Fauchery L."/>
            <person name="Girlanda M."/>
            <person name="Hayes R."/>
            <person name="Keri Z."/>
            <person name="LaButti K."/>
            <person name="Lipzen A."/>
            <person name="Lombard V."/>
            <person name="Magnuson J."/>
            <person name="Maillard F."/>
            <person name="Morin E."/>
            <person name="Murat C."/>
            <person name="Nolan M."/>
            <person name="Ohm R."/>
            <person name="Pangilinan J."/>
            <person name="Pereira M."/>
            <person name="Perotto S."/>
            <person name="Peter M."/>
            <person name="Riley R."/>
            <person name="Sitrit Y."/>
            <person name="Stielow B."/>
            <person name="Szollosi G."/>
            <person name="Zifcakova L."/>
            <person name="Stursova M."/>
            <person name="Spatafora J.W."/>
            <person name="Tedersoo L."/>
            <person name="Vaario L.-M."/>
            <person name="Yamada A."/>
            <person name="Yan M."/>
            <person name="Wang P."/>
            <person name="Xu J."/>
            <person name="Bruns T."/>
            <person name="Baldrian P."/>
            <person name="Vilgalys R."/>
            <person name="Henrissat B."/>
            <person name="Grigoriev I.V."/>
            <person name="Hibbett D."/>
            <person name="Nagy L.G."/>
            <person name="Martin F.M."/>
        </authorList>
    </citation>
    <scope>NUCLEOTIDE SEQUENCE</scope>
    <source>
        <strain evidence="2">BED1</strain>
    </source>
</reference>
<evidence type="ECO:0000256" key="1">
    <source>
        <dbReference type="SAM" id="MobiDB-lite"/>
    </source>
</evidence>
<organism evidence="2 3">
    <name type="scientific">Boletus edulis BED1</name>
    <dbReference type="NCBI Taxonomy" id="1328754"/>
    <lineage>
        <taxon>Eukaryota</taxon>
        <taxon>Fungi</taxon>
        <taxon>Dikarya</taxon>
        <taxon>Basidiomycota</taxon>
        <taxon>Agaricomycotina</taxon>
        <taxon>Agaricomycetes</taxon>
        <taxon>Agaricomycetidae</taxon>
        <taxon>Boletales</taxon>
        <taxon>Boletineae</taxon>
        <taxon>Boletaceae</taxon>
        <taxon>Boletoideae</taxon>
        <taxon>Boletus</taxon>
    </lineage>
</organism>
<protein>
    <submittedName>
        <fullName evidence="2">Uncharacterized protein</fullName>
    </submittedName>
</protein>
<feature type="region of interest" description="Disordered" evidence="1">
    <location>
        <begin position="61"/>
        <end position="82"/>
    </location>
</feature>
<accession>A0AAD4BNM1</accession>
<dbReference type="AlphaFoldDB" id="A0AAD4BNM1"/>
<evidence type="ECO:0000313" key="2">
    <source>
        <dbReference type="EMBL" id="KAF8435150.1"/>
    </source>
</evidence>
<sequence>MAEYSFLCTTTLSRTGQSTATNIQQECFDEYSVLRRLSTVHSGDWGKQCCGSARRHAKPALHPMMAGGTPTMVTSNVKPAAA</sequence>